<organism evidence="1 2">
    <name type="scientific">Fasciola hepatica</name>
    <name type="common">Liver fluke</name>
    <dbReference type="NCBI Taxonomy" id="6192"/>
    <lineage>
        <taxon>Eukaryota</taxon>
        <taxon>Metazoa</taxon>
        <taxon>Spiralia</taxon>
        <taxon>Lophotrochozoa</taxon>
        <taxon>Platyhelminthes</taxon>
        <taxon>Trematoda</taxon>
        <taxon>Digenea</taxon>
        <taxon>Plagiorchiida</taxon>
        <taxon>Echinostomata</taxon>
        <taxon>Echinostomatoidea</taxon>
        <taxon>Fasciolidae</taxon>
        <taxon>Fasciola</taxon>
    </lineage>
</organism>
<name>A0ABC9HHI4_FASHE</name>
<comment type="caution">
    <text evidence="1">The sequence shown here is derived from an EMBL/GenBank/DDBJ whole genome shotgun (WGS) entry which is preliminary data.</text>
</comment>
<dbReference type="EMBL" id="CANUEZ050000198">
    <property type="protein sequence ID" value="CAM0512165.1"/>
    <property type="molecule type" value="Genomic_DNA"/>
</dbReference>
<evidence type="ECO:0000313" key="1">
    <source>
        <dbReference type="EMBL" id="CAM0512165.1"/>
    </source>
</evidence>
<accession>A0ABC9HHI4</accession>
<proteinExistence type="predicted"/>
<reference evidence="1 2" key="1">
    <citation type="submission" date="2024-08" db="EMBL/GenBank/DDBJ databases">
        <authorList>
            <person name="Paterson S."/>
        </authorList>
    </citation>
    <scope>NUCLEOTIDE SEQUENCE [LARGE SCALE GENOMIC DNA]</scope>
</reference>
<evidence type="ECO:0000313" key="2">
    <source>
        <dbReference type="Proteomes" id="UP001189180"/>
    </source>
</evidence>
<dbReference type="AlphaFoldDB" id="A0ABC9HHI4"/>
<sequence>MAFINHLQLIIRQALISKINWSAKGQASTVGTKQNSWGTKVNVSNLSPVPPGLYGLIPVDSAITTTKQLLILELVNAVAAS</sequence>
<dbReference type="Proteomes" id="UP001189180">
    <property type="component" value="Unassembled WGS sequence"/>
</dbReference>
<gene>
    <name evidence="1" type="ORF">FHB240107_LOCUS4569</name>
</gene>
<keyword evidence="2" id="KW-1185">Reference proteome</keyword>
<protein>
    <submittedName>
        <fullName evidence="1">Uncharacterized protein</fullName>
    </submittedName>
</protein>